<dbReference type="AlphaFoldDB" id="A0A4Y7JX10"/>
<proteinExistence type="inferred from homology"/>
<accession>A0A4Y7JX10</accession>
<dbReference type="GO" id="GO:0006334">
    <property type="term" value="P:nucleosome assembly"/>
    <property type="evidence" value="ECO:0007669"/>
    <property type="project" value="InterPro"/>
</dbReference>
<dbReference type="Gramene" id="RZC64259">
    <property type="protein sequence ID" value="RZC64259"/>
    <property type="gene ID" value="C5167_007948"/>
</dbReference>
<keyword evidence="2" id="KW-0143">Chaperone</keyword>
<dbReference type="InterPro" id="IPR037231">
    <property type="entry name" value="NAP-like_sf"/>
</dbReference>
<reference evidence="4 5" key="1">
    <citation type="journal article" date="2018" name="Science">
        <title>The opium poppy genome and morphinan production.</title>
        <authorList>
            <person name="Guo L."/>
            <person name="Winzer T."/>
            <person name="Yang X."/>
            <person name="Li Y."/>
            <person name="Ning Z."/>
            <person name="He Z."/>
            <person name="Teodor R."/>
            <person name="Lu Y."/>
            <person name="Bowser T.A."/>
            <person name="Graham I.A."/>
            <person name="Ye K."/>
        </authorList>
    </citation>
    <scope>NUCLEOTIDE SEQUENCE [LARGE SCALE GENOMIC DNA]</scope>
    <source>
        <strain evidence="5">cv. HN1</strain>
        <tissue evidence="4">Leaves</tissue>
    </source>
</reference>
<evidence type="ECO:0000313" key="4">
    <source>
        <dbReference type="EMBL" id="RZC64259.1"/>
    </source>
</evidence>
<dbReference type="GO" id="GO:0000724">
    <property type="term" value="P:double-strand break repair via homologous recombination"/>
    <property type="evidence" value="ECO:0007669"/>
    <property type="project" value="UniProtKB-ARBA"/>
</dbReference>
<protein>
    <submittedName>
        <fullName evidence="4">Uncharacterized protein</fullName>
    </submittedName>
</protein>
<keyword evidence="5" id="KW-1185">Reference proteome</keyword>
<evidence type="ECO:0000313" key="5">
    <source>
        <dbReference type="Proteomes" id="UP000316621"/>
    </source>
</evidence>
<dbReference type="STRING" id="3469.A0A4Y7JX10"/>
<dbReference type="GO" id="GO:0042393">
    <property type="term" value="F:histone binding"/>
    <property type="evidence" value="ECO:0007669"/>
    <property type="project" value="UniProtKB-ARBA"/>
</dbReference>
<evidence type="ECO:0000256" key="3">
    <source>
        <dbReference type="RuleBase" id="RU003876"/>
    </source>
</evidence>
<name>A0A4Y7JX10_PAPSO</name>
<sequence>MQLCDDKELDECINKGREIEDKLKKIIEKSRRQKLALKKEFKKKVKEDEEMLAVKRKYYDSRKALYDERSEHIKSIPHFWKTAFLGFKNLRKHLSDGDEKIIEFLESVVVDDGHNQKSITFFFKKNQYFENLFLKKIYSHTHKGIVNESGTKILWKKGTGTTIGSETEDPALMDIGNRHISFQFVQKYCYAKYADIHPLYMSSEYSFFTRFFDPQDKDLPKKPRDEDVNVRLLLHRQVLEAIEEHLWPSALVHFRMGSKKMP</sequence>
<evidence type="ECO:0000256" key="1">
    <source>
        <dbReference type="ARBA" id="ARBA00009947"/>
    </source>
</evidence>
<comment type="similarity">
    <text evidence="1 3">Belongs to the nucleosome assembly protein (NAP) family.</text>
</comment>
<dbReference type="InterPro" id="IPR002164">
    <property type="entry name" value="NAP_family"/>
</dbReference>
<dbReference type="GO" id="GO:0005634">
    <property type="term" value="C:nucleus"/>
    <property type="evidence" value="ECO:0007669"/>
    <property type="project" value="InterPro"/>
</dbReference>
<evidence type="ECO:0000256" key="2">
    <source>
        <dbReference type="ARBA" id="ARBA00023186"/>
    </source>
</evidence>
<dbReference type="Proteomes" id="UP000316621">
    <property type="component" value="Chromosome 6"/>
</dbReference>
<dbReference type="PANTHER" id="PTHR11875">
    <property type="entry name" value="TESTIS-SPECIFIC Y-ENCODED PROTEIN"/>
    <property type="match status" value="1"/>
</dbReference>
<gene>
    <name evidence="4" type="ORF">C5167_007948</name>
</gene>
<dbReference type="Pfam" id="PF00956">
    <property type="entry name" value="NAP"/>
    <property type="match status" value="1"/>
</dbReference>
<dbReference type="Gene3D" id="1.20.5.1500">
    <property type="match status" value="1"/>
</dbReference>
<organism evidence="4 5">
    <name type="scientific">Papaver somniferum</name>
    <name type="common">Opium poppy</name>
    <dbReference type="NCBI Taxonomy" id="3469"/>
    <lineage>
        <taxon>Eukaryota</taxon>
        <taxon>Viridiplantae</taxon>
        <taxon>Streptophyta</taxon>
        <taxon>Embryophyta</taxon>
        <taxon>Tracheophyta</taxon>
        <taxon>Spermatophyta</taxon>
        <taxon>Magnoliopsida</taxon>
        <taxon>Ranunculales</taxon>
        <taxon>Papaveraceae</taxon>
        <taxon>Papaveroideae</taxon>
        <taxon>Papaver</taxon>
    </lineage>
</organism>
<dbReference type="EMBL" id="CM010720">
    <property type="protein sequence ID" value="RZC64259.1"/>
    <property type="molecule type" value="Genomic_DNA"/>
</dbReference>
<dbReference type="Gene3D" id="3.30.1120.90">
    <property type="entry name" value="Nucleosome assembly protein"/>
    <property type="match status" value="1"/>
</dbReference>
<dbReference type="SUPFAM" id="SSF143113">
    <property type="entry name" value="NAP-like"/>
    <property type="match status" value="1"/>
</dbReference>